<reference evidence="2" key="1">
    <citation type="submission" date="2023-08" db="EMBL/GenBank/DDBJ databases">
        <authorList>
            <person name="Audoor S."/>
            <person name="Bilcke G."/>
        </authorList>
    </citation>
    <scope>NUCLEOTIDE SEQUENCE</scope>
</reference>
<protein>
    <submittedName>
        <fullName evidence="2">Uncharacterized protein</fullName>
    </submittedName>
</protein>
<gene>
    <name evidence="2" type="ORF">CYCCA115_LOCUS12751</name>
</gene>
<feature type="signal peptide" evidence="1">
    <location>
        <begin position="1"/>
        <end position="18"/>
    </location>
</feature>
<proteinExistence type="predicted"/>
<accession>A0AAD2FRR1</accession>
<organism evidence="2 3">
    <name type="scientific">Cylindrotheca closterium</name>
    <dbReference type="NCBI Taxonomy" id="2856"/>
    <lineage>
        <taxon>Eukaryota</taxon>
        <taxon>Sar</taxon>
        <taxon>Stramenopiles</taxon>
        <taxon>Ochrophyta</taxon>
        <taxon>Bacillariophyta</taxon>
        <taxon>Bacillariophyceae</taxon>
        <taxon>Bacillariophycidae</taxon>
        <taxon>Bacillariales</taxon>
        <taxon>Bacillariaceae</taxon>
        <taxon>Cylindrotheca</taxon>
    </lineage>
</organism>
<feature type="chain" id="PRO_5041963643" evidence="1">
    <location>
        <begin position="19"/>
        <end position="164"/>
    </location>
</feature>
<evidence type="ECO:0000313" key="2">
    <source>
        <dbReference type="EMBL" id="CAJ1950776.1"/>
    </source>
</evidence>
<keyword evidence="1" id="KW-0732">Signal</keyword>
<comment type="caution">
    <text evidence="2">The sequence shown here is derived from an EMBL/GenBank/DDBJ whole genome shotgun (WGS) entry which is preliminary data.</text>
</comment>
<dbReference type="Proteomes" id="UP001295423">
    <property type="component" value="Unassembled WGS sequence"/>
</dbReference>
<evidence type="ECO:0000256" key="1">
    <source>
        <dbReference type="SAM" id="SignalP"/>
    </source>
</evidence>
<name>A0AAD2FRR1_9STRA</name>
<keyword evidence="3" id="KW-1185">Reference proteome</keyword>
<dbReference type="EMBL" id="CAKOGP040001770">
    <property type="protein sequence ID" value="CAJ1950776.1"/>
    <property type="molecule type" value="Genomic_DNA"/>
</dbReference>
<dbReference type="AlphaFoldDB" id="A0AAD2FRR1"/>
<evidence type="ECO:0000313" key="3">
    <source>
        <dbReference type="Proteomes" id="UP001295423"/>
    </source>
</evidence>
<sequence length="164" mass="17951">MKLSIIATFSLFLSQSAAFAPMMRQQQQQQQQSLTQMNMFGGAGEGRPKEDNPEEAAQIEQAAKAMGMSVDEYMIAMNARKQLAETMDKTMISAGSADKVEVKRDVNNPPKTLEIIITEAGKGLGPEALSKELCTSLKSASDEARKGRAEAQKTMMNFITQQLK</sequence>